<sequence length="293" mass="30118">MILTVTLNLALDVTYEVPALARHTTHRIRATRSRAGGKGVNVTRVLTTLGHQALATGLCGGPTGAMVSRELAGAAVPHDFVPIGGDTRRVVTVTDTDATVFSEPGPAVTPGEWHDFQARFAAHASRARVVVLSGSLPRGLPDDAYAVLVRLAREAGAKVLLDSSGPALRSGSAARPDLVKPNAAELAEAALDPRAVPLVVSRGPAGMLARTPGGCWEAAPPEVLRGNPTGAGDAAAAALAVALRDDVPWPAALADAVALSASAVVTPVAGEVDLATYHRLKQHVTVKEVPCPW</sequence>
<dbReference type="CDD" id="cd01164">
    <property type="entry name" value="FruK_PfkB_like"/>
    <property type="match status" value="1"/>
</dbReference>
<dbReference type="PIRSF" id="PIRSF000535">
    <property type="entry name" value="1PFK/6PFK/LacC"/>
    <property type="match status" value="1"/>
</dbReference>
<keyword evidence="9" id="KW-1185">Reference proteome</keyword>
<feature type="domain" description="Carbohydrate kinase PfkB" evidence="7">
    <location>
        <begin position="13"/>
        <end position="264"/>
    </location>
</feature>
<evidence type="ECO:0000313" key="9">
    <source>
        <dbReference type="Proteomes" id="UP000253094"/>
    </source>
</evidence>
<evidence type="ECO:0000256" key="6">
    <source>
        <dbReference type="PIRNR" id="PIRNR000535"/>
    </source>
</evidence>
<dbReference type="PANTHER" id="PTHR46566:SF5">
    <property type="entry name" value="1-PHOSPHOFRUCTOKINASE"/>
    <property type="match status" value="1"/>
</dbReference>
<dbReference type="GO" id="GO:0005524">
    <property type="term" value="F:ATP binding"/>
    <property type="evidence" value="ECO:0007669"/>
    <property type="project" value="UniProtKB-KW"/>
</dbReference>
<dbReference type="InterPro" id="IPR002173">
    <property type="entry name" value="Carboh/pur_kinase_PfkB_CS"/>
</dbReference>
<dbReference type="InterPro" id="IPR017583">
    <property type="entry name" value="Tagatose/fructose_Pkinase"/>
</dbReference>
<dbReference type="PANTHER" id="PTHR46566">
    <property type="entry name" value="1-PHOSPHOFRUCTOKINASE-RELATED"/>
    <property type="match status" value="1"/>
</dbReference>
<dbReference type="Gene3D" id="3.40.1190.20">
    <property type="match status" value="1"/>
</dbReference>
<protein>
    <submittedName>
        <fullName evidence="8">1-phosphofructokinase</fullName>
    </submittedName>
</protein>
<dbReference type="SUPFAM" id="SSF53613">
    <property type="entry name" value="Ribokinase-like"/>
    <property type="match status" value="1"/>
</dbReference>
<dbReference type="PROSITE" id="PS00583">
    <property type="entry name" value="PFKB_KINASES_1"/>
    <property type="match status" value="1"/>
</dbReference>
<dbReference type="EMBL" id="QOIL01000004">
    <property type="protein sequence ID" value="RCG31900.1"/>
    <property type="molecule type" value="Genomic_DNA"/>
</dbReference>
<dbReference type="Pfam" id="PF00294">
    <property type="entry name" value="PfkB"/>
    <property type="match status" value="1"/>
</dbReference>
<gene>
    <name evidence="8" type="ORF">DQ384_09505</name>
</gene>
<evidence type="ECO:0000313" key="8">
    <source>
        <dbReference type="EMBL" id="RCG31900.1"/>
    </source>
</evidence>
<dbReference type="RefSeq" id="WP_114028470.1">
    <property type="nucleotide sequence ID" value="NZ_QOIL01000004.1"/>
</dbReference>
<keyword evidence="5" id="KW-0067">ATP-binding</keyword>
<reference evidence="8 9" key="1">
    <citation type="submission" date="2018-06" db="EMBL/GenBank/DDBJ databases">
        <title>Sphaerisporangium craniellae sp. nov., isolated from a marine sponge in the South China Sea.</title>
        <authorList>
            <person name="Li L."/>
        </authorList>
    </citation>
    <scope>NUCLEOTIDE SEQUENCE [LARGE SCALE GENOMIC DNA]</scope>
    <source>
        <strain evidence="8 9">CCTCC AA 208026</strain>
    </source>
</reference>
<name>A0A367FQD7_9ACTN</name>
<dbReference type="GO" id="GO:0008443">
    <property type="term" value="F:phosphofructokinase activity"/>
    <property type="evidence" value="ECO:0007669"/>
    <property type="project" value="TreeGrafter"/>
</dbReference>
<dbReference type="InterPro" id="IPR011611">
    <property type="entry name" value="PfkB_dom"/>
</dbReference>
<evidence type="ECO:0000256" key="1">
    <source>
        <dbReference type="ARBA" id="ARBA00010688"/>
    </source>
</evidence>
<accession>A0A367FQD7</accession>
<dbReference type="OrthoDB" id="9801219at2"/>
<dbReference type="GO" id="GO:0005829">
    <property type="term" value="C:cytosol"/>
    <property type="evidence" value="ECO:0007669"/>
    <property type="project" value="TreeGrafter"/>
</dbReference>
<proteinExistence type="inferred from homology"/>
<keyword evidence="2 6" id="KW-0808">Transferase</keyword>
<dbReference type="InterPro" id="IPR029056">
    <property type="entry name" value="Ribokinase-like"/>
</dbReference>
<evidence type="ECO:0000256" key="2">
    <source>
        <dbReference type="ARBA" id="ARBA00022679"/>
    </source>
</evidence>
<dbReference type="AlphaFoldDB" id="A0A367FQD7"/>
<organism evidence="8 9">
    <name type="scientific">Sphaerisporangium album</name>
    <dbReference type="NCBI Taxonomy" id="509200"/>
    <lineage>
        <taxon>Bacteria</taxon>
        <taxon>Bacillati</taxon>
        <taxon>Actinomycetota</taxon>
        <taxon>Actinomycetes</taxon>
        <taxon>Streptosporangiales</taxon>
        <taxon>Streptosporangiaceae</taxon>
        <taxon>Sphaerisporangium</taxon>
    </lineage>
</organism>
<evidence type="ECO:0000256" key="5">
    <source>
        <dbReference type="ARBA" id="ARBA00022840"/>
    </source>
</evidence>
<keyword evidence="4 8" id="KW-0418">Kinase</keyword>
<keyword evidence="3" id="KW-0547">Nucleotide-binding</keyword>
<comment type="caution">
    <text evidence="8">The sequence shown here is derived from an EMBL/GenBank/DDBJ whole genome shotgun (WGS) entry which is preliminary data.</text>
</comment>
<evidence type="ECO:0000256" key="4">
    <source>
        <dbReference type="ARBA" id="ARBA00022777"/>
    </source>
</evidence>
<comment type="similarity">
    <text evidence="1">Belongs to the carbohydrate kinase PfkB family.</text>
</comment>
<evidence type="ECO:0000256" key="3">
    <source>
        <dbReference type="ARBA" id="ARBA00022741"/>
    </source>
</evidence>
<evidence type="ECO:0000259" key="7">
    <source>
        <dbReference type="Pfam" id="PF00294"/>
    </source>
</evidence>
<dbReference type="PROSITE" id="PS00584">
    <property type="entry name" value="PFKB_KINASES_2"/>
    <property type="match status" value="1"/>
</dbReference>
<dbReference type="Proteomes" id="UP000253094">
    <property type="component" value="Unassembled WGS sequence"/>
</dbReference>